<reference evidence="2" key="1">
    <citation type="submission" date="2020-12" db="EMBL/GenBank/DDBJ databases">
        <title>Bacterial taxonomy.</title>
        <authorList>
            <person name="Pan X."/>
        </authorList>
    </citation>
    <scope>NUCLEOTIDE SEQUENCE</scope>
    <source>
        <strain evidence="2">M0105</strain>
    </source>
</reference>
<feature type="chain" id="PRO_5035290916" evidence="1">
    <location>
        <begin position="26"/>
        <end position="139"/>
    </location>
</feature>
<name>A0A8J7SC30_9RHOB</name>
<dbReference type="Proteomes" id="UP000655420">
    <property type="component" value="Unassembled WGS sequence"/>
</dbReference>
<dbReference type="AlphaFoldDB" id="A0A8J7SC30"/>
<organism evidence="2 3">
    <name type="scientific">Thermohalobaculum xanthum</name>
    <dbReference type="NCBI Taxonomy" id="2753746"/>
    <lineage>
        <taxon>Bacteria</taxon>
        <taxon>Pseudomonadati</taxon>
        <taxon>Pseudomonadota</taxon>
        <taxon>Alphaproteobacteria</taxon>
        <taxon>Rhodobacterales</taxon>
        <taxon>Paracoccaceae</taxon>
        <taxon>Thermohalobaculum</taxon>
    </lineage>
</organism>
<accession>A0A8J7SC30</accession>
<proteinExistence type="predicted"/>
<evidence type="ECO:0000313" key="2">
    <source>
        <dbReference type="EMBL" id="MBK0398503.1"/>
    </source>
</evidence>
<dbReference type="EMBL" id="JAEHHL010000001">
    <property type="protein sequence ID" value="MBK0398503.1"/>
    <property type="molecule type" value="Genomic_DNA"/>
</dbReference>
<gene>
    <name evidence="2" type="ORF">H0I76_04830</name>
</gene>
<sequence length="139" mass="14955">MHRLLSSLALALALSLALSFHPARADDAAAIRTVIADQLAAFDRGDLEAAFAHASPGIQARFGDPRAFGDMVRSGYPMVWDPGRYEMRGLSATPRGQVQTVMFEDAAGILWEADYLMEKVGGVWRIAGVALRRLPGVGS</sequence>
<keyword evidence="1" id="KW-0732">Signal</keyword>
<dbReference type="InterPro" id="IPR032347">
    <property type="entry name" value="DUF4864"/>
</dbReference>
<dbReference type="InterPro" id="IPR032710">
    <property type="entry name" value="NTF2-like_dom_sf"/>
</dbReference>
<evidence type="ECO:0000256" key="1">
    <source>
        <dbReference type="SAM" id="SignalP"/>
    </source>
</evidence>
<keyword evidence="3" id="KW-1185">Reference proteome</keyword>
<dbReference type="Pfam" id="PF16156">
    <property type="entry name" value="DUF4864"/>
    <property type="match status" value="1"/>
</dbReference>
<protein>
    <submittedName>
        <fullName evidence="2">DUF4864 domain-containing protein</fullName>
    </submittedName>
</protein>
<dbReference type="RefSeq" id="WP_200607649.1">
    <property type="nucleotide sequence ID" value="NZ_JAEHHL010000001.1"/>
</dbReference>
<evidence type="ECO:0000313" key="3">
    <source>
        <dbReference type="Proteomes" id="UP000655420"/>
    </source>
</evidence>
<feature type="signal peptide" evidence="1">
    <location>
        <begin position="1"/>
        <end position="25"/>
    </location>
</feature>
<comment type="caution">
    <text evidence="2">The sequence shown here is derived from an EMBL/GenBank/DDBJ whole genome shotgun (WGS) entry which is preliminary data.</text>
</comment>
<dbReference type="SUPFAM" id="SSF54427">
    <property type="entry name" value="NTF2-like"/>
    <property type="match status" value="1"/>
</dbReference>